<gene>
    <name evidence="2" type="ORF">Pcinc_023866</name>
</gene>
<dbReference type="AlphaFoldDB" id="A0AAE1FBP4"/>
<comment type="caution">
    <text evidence="2">The sequence shown here is derived from an EMBL/GenBank/DDBJ whole genome shotgun (WGS) entry which is preliminary data.</text>
</comment>
<feature type="compositionally biased region" description="Pro residues" evidence="1">
    <location>
        <begin position="62"/>
        <end position="77"/>
    </location>
</feature>
<evidence type="ECO:0000256" key="1">
    <source>
        <dbReference type="SAM" id="MobiDB-lite"/>
    </source>
</evidence>
<dbReference type="EMBL" id="JAWQEG010002585">
    <property type="protein sequence ID" value="KAK3870958.1"/>
    <property type="molecule type" value="Genomic_DNA"/>
</dbReference>
<feature type="compositionally biased region" description="Polar residues" evidence="1">
    <location>
        <begin position="148"/>
        <end position="170"/>
    </location>
</feature>
<proteinExistence type="predicted"/>
<evidence type="ECO:0000313" key="3">
    <source>
        <dbReference type="Proteomes" id="UP001286313"/>
    </source>
</evidence>
<accession>A0AAE1FBP4</accession>
<feature type="region of interest" description="Disordered" evidence="1">
    <location>
        <begin position="54"/>
        <end position="93"/>
    </location>
</feature>
<dbReference type="Proteomes" id="UP001286313">
    <property type="component" value="Unassembled WGS sequence"/>
</dbReference>
<feature type="region of interest" description="Disordered" evidence="1">
    <location>
        <begin position="107"/>
        <end position="181"/>
    </location>
</feature>
<feature type="compositionally biased region" description="Low complexity" evidence="1">
    <location>
        <begin position="130"/>
        <end position="147"/>
    </location>
</feature>
<organism evidence="2 3">
    <name type="scientific">Petrolisthes cinctipes</name>
    <name type="common">Flat porcelain crab</name>
    <dbReference type="NCBI Taxonomy" id="88211"/>
    <lineage>
        <taxon>Eukaryota</taxon>
        <taxon>Metazoa</taxon>
        <taxon>Ecdysozoa</taxon>
        <taxon>Arthropoda</taxon>
        <taxon>Crustacea</taxon>
        <taxon>Multicrustacea</taxon>
        <taxon>Malacostraca</taxon>
        <taxon>Eumalacostraca</taxon>
        <taxon>Eucarida</taxon>
        <taxon>Decapoda</taxon>
        <taxon>Pleocyemata</taxon>
        <taxon>Anomura</taxon>
        <taxon>Galatheoidea</taxon>
        <taxon>Porcellanidae</taxon>
        <taxon>Petrolisthes</taxon>
    </lineage>
</organism>
<reference evidence="2" key="1">
    <citation type="submission" date="2023-10" db="EMBL/GenBank/DDBJ databases">
        <title>Genome assemblies of two species of porcelain crab, Petrolisthes cinctipes and Petrolisthes manimaculis (Anomura: Porcellanidae).</title>
        <authorList>
            <person name="Angst P."/>
        </authorList>
    </citation>
    <scope>NUCLEOTIDE SEQUENCE</scope>
    <source>
        <strain evidence="2">PB745_01</strain>
        <tissue evidence="2">Gill</tissue>
    </source>
</reference>
<keyword evidence="3" id="KW-1185">Reference proteome</keyword>
<evidence type="ECO:0000313" key="2">
    <source>
        <dbReference type="EMBL" id="KAK3870958.1"/>
    </source>
</evidence>
<protein>
    <submittedName>
        <fullName evidence="2">Uncharacterized protein</fullName>
    </submittedName>
</protein>
<sequence>MRRLQPTPLRPPSHRLTCTPHLASRQRNNQTLLHAINHRLHSINSEPTFFFFDIPNNSNRPQPAPSTPAIHPPPLHSPPSKTQSLACNQPPVTPFTSSADTVITIPDVNTTNQSLPNLRSSSPKPPPRLTPTSPLSGLPPSLSSGNSDTNPHITIPTPFTTKRTYTQSGRLSKPPQFFQLS</sequence>
<name>A0AAE1FBP4_PETCI</name>